<protein>
    <recommendedName>
        <fullName evidence="4">Secreted protein</fullName>
    </recommendedName>
</protein>
<feature type="chain" id="PRO_5013118917" description="Secreted protein" evidence="1">
    <location>
        <begin position="26"/>
        <end position="91"/>
    </location>
</feature>
<sequence length="91" mass="9784">MATLMAWHAASLLPCWPCIMHHASCAPPMLQPRRESMNRQSIDISAQPSLLSTLGPPRPSAFQPGACSTLSCNEQPPSSGWLTACEPTHST</sequence>
<dbReference type="EMBL" id="MCFL01000046">
    <property type="protein sequence ID" value="ORZ32487.1"/>
    <property type="molecule type" value="Genomic_DNA"/>
</dbReference>
<reference evidence="2 3" key="1">
    <citation type="submission" date="2016-07" db="EMBL/GenBank/DDBJ databases">
        <title>Pervasive Adenine N6-methylation of Active Genes in Fungi.</title>
        <authorList>
            <consortium name="DOE Joint Genome Institute"/>
            <person name="Mondo S.J."/>
            <person name="Dannebaum R.O."/>
            <person name="Kuo R.C."/>
            <person name="Labutti K."/>
            <person name="Haridas S."/>
            <person name="Kuo A."/>
            <person name="Salamov A."/>
            <person name="Ahrendt S.R."/>
            <person name="Lipzen A."/>
            <person name="Sullivan W."/>
            <person name="Andreopoulos W.B."/>
            <person name="Clum A."/>
            <person name="Lindquist E."/>
            <person name="Daum C."/>
            <person name="Ramamoorthy G.K."/>
            <person name="Gryganskyi A."/>
            <person name="Culley D."/>
            <person name="Magnuson J.K."/>
            <person name="James T.Y."/>
            <person name="O'Malley M.A."/>
            <person name="Stajich J.E."/>
            <person name="Spatafora J.W."/>
            <person name="Visel A."/>
            <person name="Grigoriev I.V."/>
        </authorList>
    </citation>
    <scope>NUCLEOTIDE SEQUENCE [LARGE SCALE GENOMIC DNA]</scope>
    <source>
        <strain evidence="2 3">PL171</strain>
    </source>
</reference>
<feature type="signal peptide" evidence="1">
    <location>
        <begin position="1"/>
        <end position="25"/>
    </location>
</feature>
<evidence type="ECO:0000313" key="3">
    <source>
        <dbReference type="Proteomes" id="UP000193411"/>
    </source>
</evidence>
<accession>A0A1Y2HD19</accession>
<evidence type="ECO:0000313" key="2">
    <source>
        <dbReference type="EMBL" id="ORZ32487.1"/>
    </source>
</evidence>
<proteinExistence type="predicted"/>
<dbReference type="Proteomes" id="UP000193411">
    <property type="component" value="Unassembled WGS sequence"/>
</dbReference>
<gene>
    <name evidence="2" type="ORF">BCR44DRAFT_1239144</name>
</gene>
<dbReference type="AlphaFoldDB" id="A0A1Y2HD19"/>
<keyword evidence="3" id="KW-1185">Reference proteome</keyword>
<name>A0A1Y2HD19_9FUNG</name>
<comment type="caution">
    <text evidence="2">The sequence shown here is derived from an EMBL/GenBank/DDBJ whole genome shotgun (WGS) entry which is preliminary data.</text>
</comment>
<organism evidence="2 3">
    <name type="scientific">Catenaria anguillulae PL171</name>
    <dbReference type="NCBI Taxonomy" id="765915"/>
    <lineage>
        <taxon>Eukaryota</taxon>
        <taxon>Fungi</taxon>
        <taxon>Fungi incertae sedis</taxon>
        <taxon>Blastocladiomycota</taxon>
        <taxon>Blastocladiomycetes</taxon>
        <taxon>Blastocladiales</taxon>
        <taxon>Catenariaceae</taxon>
        <taxon>Catenaria</taxon>
    </lineage>
</organism>
<keyword evidence="1" id="KW-0732">Signal</keyword>
<evidence type="ECO:0000256" key="1">
    <source>
        <dbReference type="SAM" id="SignalP"/>
    </source>
</evidence>
<evidence type="ECO:0008006" key="4">
    <source>
        <dbReference type="Google" id="ProtNLM"/>
    </source>
</evidence>